<reference evidence="2 3" key="1">
    <citation type="submission" date="2019-07" db="EMBL/GenBank/DDBJ databases">
        <title>Genomes of Cafeteria roenbergensis.</title>
        <authorList>
            <person name="Fischer M.G."/>
            <person name="Hackl T."/>
            <person name="Roman M."/>
        </authorList>
    </citation>
    <scope>NUCLEOTIDE SEQUENCE [LARGE SCALE GENOMIC DNA]</scope>
    <source>
        <strain evidence="2 3">RCC970-E3</strain>
    </source>
</reference>
<dbReference type="InterPro" id="IPR011989">
    <property type="entry name" value="ARM-like"/>
</dbReference>
<dbReference type="Pfam" id="PF00514">
    <property type="entry name" value="Arm"/>
    <property type="match status" value="1"/>
</dbReference>
<organism evidence="2 3">
    <name type="scientific">Cafeteria roenbergensis</name>
    <name type="common">Marine flagellate</name>
    <dbReference type="NCBI Taxonomy" id="33653"/>
    <lineage>
        <taxon>Eukaryota</taxon>
        <taxon>Sar</taxon>
        <taxon>Stramenopiles</taxon>
        <taxon>Bigyra</taxon>
        <taxon>Opalozoa</taxon>
        <taxon>Bicosoecida</taxon>
        <taxon>Cafeteriaceae</taxon>
        <taxon>Cafeteria</taxon>
    </lineage>
</organism>
<evidence type="ECO:0008006" key="4">
    <source>
        <dbReference type="Google" id="ProtNLM"/>
    </source>
</evidence>
<name>A0A5A8D2Y7_CAFRO</name>
<dbReference type="Gene3D" id="1.25.10.10">
    <property type="entry name" value="Leucine-rich Repeat Variant"/>
    <property type="match status" value="1"/>
</dbReference>
<dbReference type="EMBL" id="VLTL01000124">
    <property type="protein sequence ID" value="KAA0159696.1"/>
    <property type="molecule type" value="Genomic_DNA"/>
</dbReference>
<feature type="region of interest" description="Disordered" evidence="1">
    <location>
        <begin position="180"/>
        <end position="209"/>
    </location>
</feature>
<dbReference type="Proteomes" id="UP000324907">
    <property type="component" value="Unassembled WGS sequence"/>
</dbReference>
<evidence type="ECO:0000256" key="1">
    <source>
        <dbReference type="SAM" id="MobiDB-lite"/>
    </source>
</evidence>
<feature type="compositionally biased region" description="Gly residues" evidence="1">
    <location>
        <begin position="192"/>
        <end position="206"/>
    </location>
</feature>
<gene>
    <name evidence="2" type="ORF">FNF28_05756</name>
</gene>
<accession>A0A5A8D2Y7</accession>
<dbReference type="SMART" id="SM00185">
    <property type="entry name" value="ARM"/>
    <property type="match status" value="3"/>
</dbReference>
<dbReference type="InterPro" id="IPR016024">
    <property type="entry name" value="ARM-type_fold"/>
</dbReference>
<dbReference type="InterPro" id="IPR000225">
    <property type="entry name" value="Armadillo"/>
</dbReference>
<comment type="caution">
    <text evidence="2">The sequence shown here is derived from an EMBL/GenBank/DDBJ whole genome shotgun (WGS) entry which is preliminary data.</text>
</comment>
<dbReference type="AlphaFoldDB" id="A0A5A8D2Y7"/>
<sequence length="489" mass="51083">MAAPKFCGRDRLSAAEFAASSVEAILALAKFGIAIVSPFYEGFADSGVPDRAAWLSASSCVPVYPEEPCQGLSCSASKWEKAKVVACDVALALGHNAAARLALVTGVTGVNDGHRPHQLGRDLAPFRVAGTASGSVQSDSWGLPFSGGHVLPVAAEYMHYGAPPASAALGPGLFAGPAAGGGGQPMAAQSGAGSGFGGLRGGGPSPGGMHAAHGPMILTRAECKRLDTRALAAHVHFVCTQPPGMLDVAAMRDALRELQDRTHTRLADVLRTMKDVGYPEVAALALGAALAQDPLSLTYALQTVTNLGMQEGMRSRLGACGCIEAAARCLAPESKQQLRAVKDAIVALRHLAYENDDNKIRIIESGAMALTVDSMARFRESPQVQKQACKALKIFAVHTRRGDDVKHAVLAAGGVSALLHCLYSYHSDTQVATAALEAIATLCHLREARQVAARLHAARLLQDVSAFAYQTGDRHVQEACRVASIKLSM</sequence>
<dbReference type="SUPFAM" id="SSF48371">
    <property type="entry name" value="ARM repeat"/>
    <property type="match status" value="1"/>
</dbReference>
<proteinExistence type="predicted"/>
<protein>
    <recommendedName>
        <fullName evidence="4">Armadillo repeat-containing domain-containing protein</fullName>
    </recommendedName>
</protein>
<evidence type="ECO:0000313" key="2">
    <source>
        <dbReference type="EMBL" id="KAA0159696.1"/>
    </source>
</evidence>
<evidence type="ECO:0000313" key="3">
    <source>
        <dbReference type="Proteomes" id="UP000324907"/>
    </source>
</evidence>